<proteinExistence type="predicted"/>
<evidence type="ECO:0000313" key="3">
    <source>
        <dbReference type="EMBL" id="CAG9314624.1"/>
    </source>
</evidence>
<dbReference type="Proteomes" id="UP001162131">
    <property type="component" value="Unassembled WGS sequence"/>
</dbReference>
<dbReference type="InterPro" id="IPR011989">
    <property type="entry name" value="ARM-like"/>
</dbReference>
<dbReference type="InterPro" id="IPR048739">
    <property type="entry name" value="CEP104_N"/>
</dbReference>
<dbReference type="SUPFAM" id="SSF48371">
    <property type="entry name" value="ARM repeat"/>
    <property type="match status" value="1"/>
</dbReference>
<dbReference type="Pfam" id="PF21038">
    <property type="entry name" value="CEP104_N"/>
    <property type="match status" value="1"/>
</dbReference>
<feature type="region of interest" description="Disordered" evidence="1">
    <location>
        <begin position="615"/>
        <end position="638"/>
    </location>
</feature>
<sequence length="778" mass="87090">MSSQLTKLKFRIVFCSSEDNEFPVTQLLNHGPHSTGWQSARFQDFPQIIILQFIAPIRIQQLQFLSHQSKIATRIELFTYLPENPSSIPPLENFKWNRLGYLSLDNNEKSGFQARELKSVYIDAQALFLKVSLNKCHVNKYNIFNQVGLIAINCLGEELGNAKAPARGGIQPRLENEMEFDSATNERLKQLSVAKERALENEDFDEAKRIKDAIERLKSVGYELLMLEDRKRNAIANEDYDSAKILKIEIERMRNAVLPPMPDTYFAPVQQSSHRPFSGGPQPLGIGGRPSSRPQPSQFPPPQQIGDMPNYDQFERRNNQLLPEPKSKVSHDEQVIPTISNGRAPGQIFGGEEEENLPPNLDNPPEPLGVQQAKFADPLLPILGEDLCRRIFSKTWQFREDGLGQIQNEVSRGPSSQIFGGTDNSNIYSGVLGAVRYTIGDKVSQVSLKAMGLINTLFNSINPSRAVARGDVPEHVQNILSSLLDKVGDNNARVRETAEQTFISLARSDIVGAGAAVQSILKPMKDKSTSQKHIIGRLNLLDNMVKEFQIDNSYVPFQPVAEYALNGFKNTSQDVRNSAYNLLMSIYACVGQKLQPYLADLRPAQQEMLERGMQDIDGGNGPSVTVSQPPPRQAPIGVSKRKNSNAQVNNFLPFCQFCGKKDAIFANEDNLDIHYWKDCPMLVSCLLCNQVVEIFDLNSHLLKECELKNVMSQCPRCKEAIHADEIEQHTEEQSCYAAKPPKVASRCPLCHEDVDPGIDGWKNHILAQGCPNNDRSNI</sequence>
<feature type="domain" description="UVR" evidence="2">
    <location>
        <begin position="185"/>
        <end position="220"/>
    </location>
</feature>
<dbReference type="InterPro" id="IPR048738">
    <property type="entry name" value="CEP104_Znf"/>
</dbReference>
<dbReference type="EMBL" id="CAJZBQ010000012">
    <property type="protein sequence ID" value="CAG9314624.1"/>
    <property type="molecule type" value="Genomic_DNA"/>
</dbReference>
<protein>
    <recommendedName>
        <fullName evidence="2">UVR domain-containing protein</fullName>
    </recommendedName>
</protein>
<dbReference type="Gene3D" id="2.60.120.260">
    <property type="entry name" value="Galactose-binding domain-like"/>
    <property type="match status" value="1"/>
</dbReference>
<dbReference type="Pfam" id="PF21040">
    <property type="entry name" value="CEP104-like_TOG"/>
    <property type="match status" value="1"/>
</dbReference>
<dbReference type="AlphaFoldDB" id="A0AAU9IR54"/>
<dbReference type="InterPro" id="IPR016024">
    <property type="entry name" value="ARM-type_fold"/>
</dbReference>
<evidence type="ECO:0000259" key="2">
    <source>
        <dbReference type="PROSITE" id="PS50151"/>
    </source>
</evidence>
<dbReference type="PROSITE" id="PS50151">
    <property type="entry name" value="UVR"/>
    <property type="match status" value="1"/>
</dbReference>
<dbReference type="InterPro" id="IPR008979">
    <property type="entry name" value="Galactose-bd-like_sf"/>
</dbReference>
<dbReference type="InterPro" id="IPR052607">
    <property type="entry name" value="CEP104-like"/>
</dbReference>
<dbReference type="InterPro" id="IPR013083">
    <property type="entry name" value="Znf_RING/FYVE/PHD"/>
</dbReference>
<keyword evidence="4" id="KW-1185">Reference proteome</keyword>
<dbReference type="InterPro" id="IPR034085">
    <property type="entry name" value="TOG"/>
</dbReference>
<dbReference type="GO" id="GO:0005929">
    <property type="term" value="C:cilium"/>
    <property type="evidence" value="ECO:0007669"/>
    <property type="project" value="TreeGrafter"/>
</dbReference>
<name>A0AAU9IR54_9CILI</name>
<reference evidence="3" key="1">
    <citation type="submission" date="2021-09" db="EMBL/GenBank/DDBJ databases">
        <authorList>
            <consortium name="AG Swart"/>
            <person name="Singh M."/>
            <person name="Singh A."/>
            <person name="Seah K."/>
            <person name="Emmerich C."/>
        </authorList>
    </citation>
    <scope>NUCLEOTIDE SEQUENCE</scope>
    <source>
        <strain evidence="3">ATCC30299</strain>
    </source>
</reference>
<organism evidence="3 4">
    <name type="scientific">Blepharisma stoltei</name>
    <dbReference type="NCBI Taxonomy" id="1481888"/>
    <lineage>
        <taxon>Eukaryota</taxon>
        <taxon>Sar</taxon>
        <taxon>Alveolata</taxon>
        <taxon>Ciliophora</taxon>
        <taxon>Postciliodesmatophora</taxon>
        <taxon>Heterotrichea</taxon>
        <taxon>Heterotrichida</taxon>
        <taxon>Blepharismidae</taxon>
        <taxon>Blepharisma</taxon>
    </lineage>
</organism>
<dbReference type="Pfam" id="PF21039">
    <property type="entry name" value="CEP104_ZnF"/>
    <property type="match status" value="1"/>
</dbReference>
<dbReference type="PANTHER" id="PTHR13371:SF0">
    <property type="entry name" value="CENTROSOMAL PROTEIN OF 104 KDA"/>
    <property type="match status" value="1"/>
</dbReference>
<dbReference type="SMART" id="SM01349">
    <property type="entry name" value="TOG"/>
    <property type="match status" value="1"/>
</dbReference>
<dbReference type="PANTHER" id="PTHR13371">
    <property type="entry name" value="GLYCINE-, GLUTAMATE-, THIENYLCYCLOHEXYLPIPERIDINE-BINDING PROTEIN"/>
    <property type="match status" value="1"/>
</dbReference>
<dbReference type="InterPro" id="IPR001943">
    <property type="entry name" value="UVR_dom"/>
</dbReference>
<feature type="region of interest" description="Disordered" evidence="1">
    <location>
        <begin position="265"/>
        <end position="311"/>
    </location>
</feature>
<comment type="caution">
    <text evidence="3">The sequence shown here is derived from an EMBL/GenBank/DDBJ whole genome shotgun (WGS) entry which is preliminary data.</text>
</comment>
<dbReference type="Gene3D" id="1.25.10.10">
    <property type="entry name" value="Leucine-rich Repeat Variant"/>
    <property type="match status" value="1"/>
</dbReference>
<dbReference type="SUPFAM" id="SSF49785">
    <property type="entry name" value="Galactose-binding domain-like"/>
    <property type="match status" value="1"/>
</dbReference>
<gene>
    <name evidence="3" type="ORF">BSTOLATCC_MIC11625</name>
</gene>
<evidence type="ECO:0000313" key="4">
    <source>
        <dbReference type="Proteomes" id="UP001162131"/>
    </source>
</evidence>
<accession>A0AAU9IR54</accession>
<evidence type="ECO:0000256" key="1">
    <source>
        <dbReference type="SAM" id="MobiDB-lite"/>
    </source>
</evidence>
<dbReference type="Gene3D" id="3.30.40.10">
    <property type="entry name" value="Zinc/RING finger domain, C3HC4 (zinc finger)"/>
    <property type="match status" value="1"/>
</dbReference>